<dbReference type="AlphaFoldDB" id="A0A7H4N7H6"/>
<organism evidence="2 3">
    <name type="scientific">Klebsiella michiganensis</name>
    <dbReference type="NCBI Taxonomy" id="1134687"/>
    <lineage>
        <taxon>Bacteria</taxon>
        <taxon>Pseudomonadati</taxon>
        <taxon>Pseudomonadota</taxon>
        <taxon>Gammaproteobacteria</taxon>
        <taxon>Enterobacterales</taxon>
        <taxon>Enterobacteriaceae</taxon>
        <taxon>Klebsiella/Raoultella group</taxon>
        <taxon>Klebsiella</taxon>
    </lineage>
</organism>
<name>A0A7H4N7H6_9ENTR</name>
<dbReference type="PANTHER" id="PTHR40269:SF1">
    <property type="entry name" value="OUTER MEMBRANE PROTEIN"/>
    <property type="match status" value="1"/>
</dbReference>
<evidence type="ECO:0000313" key="2">
    <source>
        <dbReference type="EMBL" id="STV82416.1"/>
    </source>
</evidence>
<dbReference type="Pfam" id="PF11737">
    <property type="entry name" value="DUF3300"/>
    <property type="match status" value="1"/>
</dbReference>
<reference evidence="2 3" key="1">
    <citation type="submission" date="2018-06" db="EMBL/GenBank/DDBJ databases">
        <authorList>
            <consortium name="Pathogen Informatics"/>
            <person name="Doyle S."/>
        </authorList>
    </citation>
    <scope>NUCLEOTIDE SEQUENCE [LARGE SCALE GENOMIC DNA]</scope>
    <source>
        <strain evidence="2 3">NCTC11685</strain>
    </source>
</reference>
<dbReference type="EMBL" id="UGMS01000001">
    <property type="protein sequence ID" value="STV82416.1"/>
    <property type="molecule type" value="Genomic_DNA"/>
</dbReference>
<proteinExistence type="predicted"/>
<evidence type="ECO:0000313" key="3">
    <source>
        <dbReference type="Proteomes" id="UP000254863"/>
    </source>
</evidence>
<evidence type="ECO:0000256" key="1">
    <source>
        <dbReference type="SAM" id="MobiDB-lite"/>
    </source>
</evidence>
<comment type="caution">
    <text evidence="2">The sequence shown here is derived from an EMBL/GenBank/DDBJ whole genome shotgun (WGS) entry which is preliminary data.</text>
</comment>
<dbReference type="Proteomes" id="UP000254863">
    <property type="component" value="Unassembled WGS sequence"/>
</dbReference>
<gene>
    <name evidence="2" type="ORF">NCTC11685_03020</name>
</gene>
<dbReference type="PANTHER" id="PTHR40269">
    <property type="entry name" value="OUTER MEMBRANE PROTEIN-RELATED"/>
    <property type="match status" value="1"/>
</dbReference>
<sequence>MGENAPWVENLGNAFLAQPQDVMDSVQRLRAIAQQTGTLKSTPQQKVITATRSAAPAPAPATSTATASRSSSAVTSFAPAQVIKIESTNPNVVYVPAYNPSVVYGAWPDTAYPPVYLPPPPGEQFTDSFVKGFGYSLGVATTYALFSSIDWDDDDHHHHDDDDHHHDDDHHGGYAHNGDNININVNNFNHITGQNLPGNHASWQHNPAYRGNIPYPEQYDCASITIRPMFPAGLARPNISPPIATRSVRRP</sequence>
<dbReference type="InterPro" id="IPR021728">
    <property type="entry name" value="DUF3300"/>
</dbReference>
<feature type="region of interest" description="Disordered" evidence="1">
    <location>
        <begin position="51"/>
        <end position="71"/>
    </location>
</feature>
<accession>A0A7H4N7H6</accession>
<feature type="compositionally biased region" description="Basic and acidic residues" evidence="1">
    <location>
        <begin position="157"/>
        <end position="172"/>
    </location>
</feature>
<protein>
    <submittedName>
        <fullName evidence="2">Membrane protein</fullName>
    </submittedName>
</protein>
<feature type="region of interest" description="Disordered" evidence="1">
    <location>
        <begin position="157"/>
        <end position="178"/>
    </location>
</feature>